<name>A0A6J6WWJ7_9ZZZZ</name>
<dbReference type="Gene3D" id="1.10.30.50">
    <property type="match status" value="1"/>
</dbReference>
<dbReference type="SMART" id="SM00507">
    <property type="entry name" value="HNHc"/>
    <property type="match status" value="1"/>
</dbReference>
<organism evidence="3">
    <name type="scientific">freshwater metagenome</name>
    <dbReference type="NCBI Taxonomy" id="449393"/>
    <lineage>
        <taxon>unclassified sequences</taxon>
        <taxon>metagenomes</taxon>
        <taxon>ecological metagenomes</taxon>
    </lineage>
</organism>
<dbReference type="CDD" id="cd00085">
    <property type="entry name" value="HNHc"/>
    <property type="match status" value="1"/>
</dbReference>
<feature type="region of interest" description="Disordered" evidence="1">
    <location>
        <begin position="65"/>
        <end position="95"/>
    </location>
</feature>
<reference evidence="3" key="1">
    <citation type="submission" date="2020-05" db="EMBL/GenBank/DDBJ databases">
        <authorList>
            <person name="Chiriac C."/>
            <person name="Salcher M."/>
            <person name="Ghai R."/>
            <person name="Kavagutti S V."/>
        </authorList>
    </citation>
    <scope>NUCLEOTIDE SEQUENCE</scope>
</reference>
<dbReference type="InterPro" id="IPR002711">
    <property type="entry name" value="HNH"/>
</dbReference>
<dbReference type="GO" id="GO:0008270">
    <property type="term" value="F:zinc ion binding"/>
    <property type="evidence" value="ECO:0007669"/>
    <property type="project" value="InterPro"/>
</dbReference>
<dbReference type="GO" id="GO:0003676">
    <property type="term" value="F:nucleic acid binding"/>
    <property type="evidence" value="ECO:0007669"/>
    <property type="project" value="InterPro"/>
</dbReference>
<dbReference type="EMBL" id="CAEZZU010000210">
    <property type="protein sequence ID" value="CAB4788529.1"/>
    <property type="molecule type" value="Genomic_DNA"/>
</dbReference>
<feature type="domain" description="HNH nuclease" evidence="2">
    <location>
        <begin position="8"/>
        <end position="59"/>
    </location>
</feature>
<dbReference type="GO" id="GO:0004519">
    <property type="term" value="F:endonuclease activity"/>
    <property type="evidence" value="ECO:0007669"/>
    <property type="project" value="InterPro"/>
</dbReference>
<dbReference type="AlphaFoldDB" id="A0A6J6WWJ7"/>
<evidence type="ECO:0000256" key="1">
    <source>
        <dbReference type="SAM" id="MobiDB-lite"/>
    </source>
</evidence>
<sequence>MGRALPAKLRTGVEERDRVCQVPTCDMTMGLEIDHIVPFAEGGAASLENLVRLCKRHHLQKTHDGYQLIKRQSRARGRDDDRASTWEWRSPPDTG</sequence>
<gene>
    <name evidence="3" type="ORF">UFOPK2925_01259</name>
</gene>
<dbReference type="InterPro" id="IPR003615">
    <property type="entry name" value="HNH_nuc"/>
</dbReference>
<protein>
    <submittedName>
        <fullName evidence="3">Unannotated protein</fullName>
    </submittedName>
</protein>
<accession>A0A6J6WWJ7</accession>
<proteinExistence type="predicted"/>
<evidence type="ECO:0000259" key="2">
    <source>
        <dbReference type="SMART" id="SM00507"/>
    </source>
</evidence>
<evidence type="ECO:0000313" key="3">
    <source>
        <dbReference type="EMBL" id="CAB4788529.1"/>
    </source>
</evidence>
<dbReference type="Pfam" id="PF01844">
    <property type="entry name" value="HNH"/>
    <property type="match status" value="1"/>
</dbReference>